<gene>
    <name evidence="1" type="ORF">V6N11_048067</name>
</gene>
<dbReference type="Proteomes" id="UP001396334">
    <property type="component" value="Unassembled WGS sequence"/>
</dbReference>
<accession>A0ABR1ZWG6</accession>
<reference evidence="1 2" key="1">
    <citation type="journal article" date="2024" name="G3 (Bethesda)">
        <title>Genome assembly of Hibiscus sabdariffa L. provides insights into metabolisms of medicinal natural products.</title>
        <authorList>
            <person name="Kim T."/>
        </authorList>
    </citation>
    <scope>NUCLEOTIDE SEQUENCE [LARGE SCALE GENOMIC DNA]</scope>
    <source>
        <strain evidence="1">TK-2024</strain>
        <tissue evidence="1">Old leaves</tissue>
    </source>
</reference>
<name>A0ABR1ZWG6_9ROSI</name>
<evidence type="ECO:0000313" key="1">
    <source>
        <dbReference type="EMBL" id="KAK8484772.1"/>
    </source>
</evidence>
<comment type="caution">
    <text evidence="1">The sequence shown here is derived from an EMBL/GenBank/DDBJ whole genome shotgun (WGS) entry which is preliminary data.</text>
</comment>
<organism evidence="1 2">
    <name type="scientific">Hibiscus sabdariffa</name>
    <name type="common">roselle</name>
    <dbReference type="NCBI Taxonomy" id="183260"/>
    <lineage>
        <taxon>Eukaryota</taxon>
        <taxon>Viridiplantae</taxon>
        <taxon>Streptophyta</taxon>
        <taxon>Embryophyta</taxon>
        <taxon>Tracheophyta</taxon>
        <taxon>Spermatophyta</taxon>
        <taxon>Magnoliopsida</taxon>
        <taxon>eudicotyledons</taxon>
        <taxon>Gunneridae</taxon>
        <taxon>Pentapetalae</taxon>
        <taxon>rosids</taxon>
        <taxon>malvids</taxon>
        <taxon>Malvales</taxon>
        <taxon>Malvaceae</taxon>
        <taxon>Malvoideae</taxon>
        <taxon>Hibiscus</taxon>
    </lineage>
</organism>
<dbReference type="EMBL" id="JBBPBN010000540">
    <property type="protein sequence ID" value="KAK8484772.1"/>
    <property type="molecule type" value="Genomic_DNA"/>
</dbReference>
<proteinExistence type="predicted"/>
<keyword evidence="2" id="KW-1185">Reference proteome</keyword>
<protein>
    <submittedName>
        <fullName evidence="1">Uncharacterized protein</fullName>
    </submittedName>
</protein>
<sequence length="86" mass="9179">MNESSACKHLGATRESACYTNLHVNLHAFGPQNSPCSFIKKNSSCSATREDSCMQTGAAKIPACILPTVHAVRSDRAQVEACQPVT</sequence>
<evidence type="ECO:0000313" key="2">
    <source>
        <dbReference type="Proteomes" id="UP001396334"/>
    </source>
</evidence>